<organism evidence="2 4">
    <name type="scientific">Araneus ventricosus</name>
    <name type="common">Orbweaver spider</name>
    <name type="synonym">Epeira ventricosa</name>
    <dbReference type="NCBI Taxonomy" id="182803"/>
    <lineage>
        <taxon>Eukaryota</taxon>
        <taxon>Metazoa</taxon>
        <taxon>Ecdysozoa</taxon>
        <taxon>Arthropoda</taxon>
        <taxon>Chelicerata</taxon>
        <taxon>Arachnida</taxon>
        <taxon>Araneae</taxon>
        <taxon>Araneomorphae</taxon>
        <taxon>Entelegynae</taxon>
        <taxon>Araneoidea</taxon>
        <taxon>Araneidae</taxon>
        <taxon>Araneus</taxon>
    </lineage>
</organism>
<dbReference type="PANTHER" id="PTHR46114:SF1">
    <property type="entry name" value="ZAD DOMAIN-CONTAINING PROTEIN"/>
    <property type="match status" value="1"/>
</dbReference>
<accession>A0A4Y2S007</accession>
<dbReference type="Proteomes" id="UP000499080">
    <property type="component" value="Unassembled WGS sequence"/>
</dbReference>
<dbReference type="AlphaFoldDB" id="A0A4Y2S007"/>
<keyword evidence="4" id="KW-1185">Reference proteome</keyword>
<evidence type="ECO:0000313" key="3">
    <source>
        <dbReference type="EMBL" id="GBN81492.1"/>
    </source>
</evidence>
<dbReference type="EMBL" id="BGPR01019285">
    <property type="protein sequence ID" value="GBN81492.1"/>
    <property type="molecule type" value="Genomic_DNA"/>
</dbReference>
<evidence type="ECO:0000313" key="2">
    <source>
        <dbReference type="EMBL" id="GBN81484.1"/>
    </source>
</evidence>
<sequence length="165" mass="19054">MSKIFLFGQILLQHGPVPHSSEIPVPKPTEKPEDIPEDEGQAYDKDFHGVSDSSEPQPFSQLELNYLVRDLGLSKDSADLLGSRLKKKNLLAPGTFFSWFRERETVFTKYFPQDSGLVYCRNVPELMEIHNIQHDVNEWRLFIDLSKRSLKQRFCIMAASMLQCH</sequence>
<protein>
    <submittedName>
        <fullName evidence="2">Uncharacterized protein</fullName>
    </submittedName>
</protein>
<feature type="region of interest" description="Disordered" evidence="1">
    <location>
        <begin position="15"/>
        <end position="57"/>
    </location>
</feature>
<dbReference type="EMBL" id="BGPR01019283">
    <property type="protein sequence ID" value="GBN81484.1"/>
    <property type="molecule type" value="Genomic_DNA"/>
</dbReference>
<gene>
    <name evidence="2" type="ORF">AVEN_238023_1</name>
    <name evidence="3" type="ORF">AVEN_64786_1</name>
</gene>
<proteinExistence type="predicted"/>
<dbReference type="PANTHER" id="PTHR46114">
    <property type="entry name" value="APPLE DOMAIN-CONTAINING PROTEIN"/>
    <property type="match status" value="1"/>
</dbReference>
<reference evidence="2 4" key="1">
    <citation type="journal article" date="2019" name="Sci. Rep.">
        <title>Orb-weaving spider Araneus ventricosus genome elucidates the spidroin gene catalogue.</title>
        <authorList>
            <person name="Kono N."/>
            <person name="Nakamura H."/>
            <person name="Ohtoshi R."/>
            <person name="Moran D.A.P."/>
            <person name="Shinohara A."/>
            <person name="Yoshida Y."/>
            <person name="Fujiwara M."/>
            <person name="Mori M."/>
            <person name="Tomita M."/>
            <person name="Arakawa K."/>
        </authorList>
    </citation>
    <scope>NUCLEOTIDE SEQUENCE [LARGE SCALE GENOMIC DNA]</scope>
</reference>
<name>A0A4Y2S007_ARAVE</name>
<dbReference type="OrthoDB" id="7890494at2759"/>
<comment type="caution">
    <text evidence="2">The sequence shown here is derived from an EMBL/GenBank/DDBJ whole genome shotgun (WGS) entry which is preliminary data.</text>
</comment>
<evidence type="ECO:0000256" key="1">
    <source>
        <dbReference type="SAM" id="MobiDB-lite"/>
    </source>
</evidence>
<evidence type="ECO:0000313" key="4">
    <source>
        <dbReference type="Proteomes" id="UP000499080"/>
    </source>
</evidence>